<comment type="caution">
    <text evidence="1">The sequence shown here is derived from an EMBL/GenBank/DDBJ whole genome shotgun (WGS) entry which is preliminary data.</text>
</comment>
<evidence type="ECO:0000313" key="1">
    <source>
        <dbReference type="EMBL" id="OHB12995.1"/>
    </source>
</evidence>
<proteinExistence type="predicted"/>
<name>A0A1G2UUD4_9BACT</name>
<dbReference type="Proteomes" id="UP000176558">
    <property type="component" value="Unassembled WGS sequence"/>
</dbReference>
<organism evidence="1 2">
    <name type="scientific">Candidatus Zambryskibacteria bacterium RIFCSPLOWO2_12_FULL_39_23</name>
    <dbReference type="NCBI Taxonomy" id="1802776"/>
    <lineage>
        <taxon>Bacteria</taxon>
        <taxon>Candidatus Zambryskiibacteriota</taxon>
    </lineage>
</organism>
<protein>
    <submittedName>
        <fullName evidence="1">Uncharacterized protein</fullName>
    </submittedName>
</protein>
<accession>A0A1G2UUD4</accession>
<dbReference type="AlphaFoldDB" id="A0A1G2UUD4"/>
<dbReference type="EMBL" id="MHWT01000007">
    <property type="protein sequence ID" value="OHB12995.1"/>
    <property type="molecule type" value="Genomic_DNA"/>
</dbReference>
<reference evidence="1 2" key="1">
    <citation type="journal article" date="2016" name="Nat. Commun.">
        <title>Thousands of microbial genomes shed light on interconnected biogeochemical processes in an aquifer system.</title>
        <authorList>
            <person name="Anantharaman K."/>
            <person name="Brown C.T."/>
            <person name="Hug L.A."/>
            <person name="Sharon I."/>
            <person name="Castelle C.J."/>
            <person name="Probst A.J."/>
            <person name="Thomas B.C."/>
            <person name="Singh A."/>
            <person name="Wilkins M.J."/>
            <person name="Karaoz U."/>
            <person name="Brodie E.L."/>
            <person name="Williams K.H."/>
            <person name="Hubbard S.S."/>
            <person name="Banfield J.F."/>
        </authorList>
    </citation>
    <scope>NUCLEOTIDE SEQUENCE [LARGE SCALE GENOMIC DNA]</scope>
</reference>
<evidence type="ECO:0000313" key="2">
    <source>
        <dbReference type="Proteomes" id="UP000176558"/>
    </source>
</evidence>
<gene>
    <name evidence="1" type="ORF">A3G99_02265</name>
</gene>
<sequence>MPEENQPKGGTFVAMVYTEKISLDAKMRNTSGMDLGVARTAIPALGLMRRQLPVGSQRFSVIPASRQTVSLSRFSVL</sequence>